<accession>A0A6F9Y363</accession>
<dbReference type="RefSeq" id="WP_172576966.1">
    <property type="nucleotide sequence ID" value="NZ_BLAP01000026.1"/>
</dbReference>
<dbReference type="Gene3D" id="3.40.570.10">
    <property type="entry name" value="Extracellular Endonuclease, subunit A"/>
    <property type="match status" value="1"/>
</dbReference>
<evidence type="ECO:0000313" key="1">
    <source>
        <dbReference type="EMBL" id="GET12001.1"/>
    </source>
</evidence>
<sequence>MKKNKFYFVAIIALVVFLVQPKVWHGLKDYFTKIDFETQLGLKSDVESNRSNSQLLELDLKGKKQIEVAKHSGFTQTELEKTKHSWIKFSGVTVTGKLKEVNLVVTPKSLNNDKNSEKELKGTRPLGWHDGQKELAKIPMVSPHLINFTLDKNSVFTGTKQTAETLNQVMSKIYESVLTSGQPVRIRVTPIYKVISQIPSGLIVESKGISTNPLDFKIYVINQQKGYRLNYLTGKLTEER</sequence>
<dbReference type="Proteomes" id="UP000494160">
    <property type="component" value="Unassembled WGS sequence"/>
</dbReference>
<proteinExistence type="predicted"/>
<dbReference type="InterPro" id="IPR044929">
    <property type="entry name" value="DNA/RNA_non-sp_Endonuclease_sf"/>
</dbReference>
<name>A0A6F9Y363_9LACO</name>
<organism evidence="1">
    <name type="scientific">Ligilactobacillus agilis</name>
    <dbReference type="NCBI Taxonomy" id="1601"/>
    <lineage>
        <taxon>Bacteria</taxon>
        <taxon>Bacillati</taxon>
        <taxon>Bacillota</taxon>
        <taxon>Bacilli</taxon>
        <taxon>Lactobacillales</taxon>
        <taxon>Lactobacillaceae</taxon>
        <taxon>Ligilactobacillus</taxon>
    </lineage>
</organism>
<dbReference type="AlphaFoldDB" id="A0A6F9Y363"/>
<dbReference type="EMBL" id="BLAP01000026">
    <property type="protein sequence ID" value="GET12001.1"/>
    <property type="molecule type" value="Genomic_DNA"/>
</dbReference>
<protein>
    <submittedName>
        <fullName evidence="1">DNA-entry nuclease</fullName>
    </submittedName>
</protein>
<gene>
    <name evidence="1" type="ORF">SN811_05010</name>
</gene>
<comment type="caution">
    <text evidence="1">The sequence shown here is derived from an EMBL/GenBank/DDBJ whole genome shotgun (WGS) entry which is preliminary data.</text>
</comment>
<reference evidence="1" key="1">
    <citation type="submission" date="2019-10" db="EMBL/GenBank/DDBJ databases">
        <title>Lactobacillus agilis SN811 Whole Genome Sequencing Project.</title>
        <authorList>
            <person name="Suzuki S."/>
            <person name="Endo A."/>
            <person name="Maeno S."/>
            <person name="Shiwa Y."/>
            <person name="Matsutani M."/>
            <person name="Kajikawa A."/>
        </authorList>
    </citation>
    <scope>NUCLEOTIDE SEQUENCE</scope>
    <source>
        <strain evidence="1">SN811</strain>
    </source>
</reference>